<sequence length="461" mass="50783">MKKIMIDAGHGGSDPGAVNKNALEKNFNLSIAIKIKNYLEKNFEAEVLMTRSSDVTVELQERTDKANKAKTDFYLSVHQNSGGGEGFESYVYNGGVSKETIAFQNAVHAQAAEVIKKYGAADRGKKRADFHVLRETVMPAVLLEVLFLDNEKNLALLKNENFQLEIAKAAAEGTAKALKLPKREHKTVYLVIAGSFEEKSNGEERVQMLSAKKISSFVDTVKEGAKTLYRVQAGAFAERVYAEEQLKAVRAAGVQDAYILTKAENEPSKPEPKPEPKPQPADGFTIEGTAVLSADEMDRFARSVNPDAPKLASLYTQIATVYGIRADVAFAQAIQETGYFKFEGSVKPGQHNYAGLGAYENGKSASFKNPEEGVLAHIQHLYAYANVKPLPAGYPLVDPRFRYVARGSAPSWKQLNGKWAVPGGQYAQQILNIHRQMVNSVLQPLKNRVQNLEKRLDETKS</sequence>
<dbReference type="RefSeq" id="WP_094250334.1">
    <property type="nucleotide sequence ID" value="NZ_JBHLXL010000001.1"/>
</dbReference>
<dbReference type="SUPFAM" id="SSF53187">
    <property type="entry name" value="Zn-dependent exopeptidases"/>
    <property type="match status" value="1"/>
</dbReference>
<dbReference type="Gene3D" id="3.30.70.1070">
    <property type="entry name" value="Sporulation related repeat"/>
    <property type="match status" value="1"/>
</dbReference>
<dbReference type="InterPro" id="IPR036680">
    <property type="entry name" value="SPOR-like_sf"/>
</dbReference>
<feature type="region of interest" description="Disordered" evidence="2">
    <location>
        <begin position="263"/>
        <end position="284"/>
    </location>
</feature>
<dbReference type="Gene3D" id="3.40.630.40">
    <property type="entry name" value="Zn-dependent exopeptidases"/>
    <property type="match status" value="1"/>
</dbReference>
<dbReference type="Pfam" id="PF05036">
    <property type="entry name" value="SPOR"/>
    <property type="match status" value="1"/>
</dbReference>
<reference evidence="4 5" key="1">
    <citation type="submission" date="2017-07" db="EMBL/GenBank/DDBJ databases">
        <title>Fictibacillus sp. nov. GDSW-R2A3 Genome sequencing and assembly.</title>
        <authorList>
            <person name="Mayilraj S."/>
        </authorList>
    </citation>
    <scope>NUCLEOTIDE SEQUENCE [LARGE SCALE GENOMIC DNA]</scope>
    <source>
        <strain evidence="4 5">GDSW-R2A3</strain>
    </source>
</reference>
<dbReference type="InterPro" id="IPR002901">
    <property type="entry name" value="MGlyc_endo_b_GlcNAc-like_dom"/>
</dbReference>
<evidence type="ECO:0000259" key="3">
    <source>
        <dbReference type="PROSITE" id="PS51724"/>
    </source>
</evidence>
<organism evidence="4 5">
    <name type="scientific">Fictibacillus aquaticus</name>
    <dbReference type="NCBI Taxonomy" id="2021314"/>
    <lineage>
        <taxon>Bacteria</taxon>
        <taxon>Bacillati</taxon>
        <taxon>Bacillota</taxon>
        <taxon>Bacilli</taxon>
        <taxon>Bacillales</taxon>
        <taxon>Fictibacillaceae</taxon>
        <taxon>Fictibacillus</taxon>
    </lineage>
</organism>
<dbReference type="InterPro" id="IPR002508">
    <property type="entry name" value="MurNAc-LAA_cat"/>
</dbReference>
<dbReference type="EMBL" id="NOII01000001">
    <property type="protein sequence ID" value="OYD58371.1"/>
    <property type="molecule type" value="Genomic_DNA"/>
</dbReference>
<feature type="compositionally biased region" description="Basic and acidic residues" evidence="2">
    <location>
        <begin position="263"/>
        <end position="276"/>
    </location>
</feature>
<dbReference type="Pfam" id="PF01520">
    <property type="entry name" value="Amidase_3"/>
    <property type="match status" value="1"/>
</dbReference>
<evidence type="ECO:0000256" key="1">
    <source>
        <dbReference type="ARBA" id="ARBA00022801"/>
    </source>
</evidence>
<dbReference type="OrthoDB" id="9763643at2"/>
<dbReference type="SUPFAM" id="SSF110997">
    <property type="entry name" value="Sporulation related repeat"/>
    <property type="match status" value="1"/>
</dbReference>
<protein>
    <recommendedName>
        <fullName evidence="3">SPOR domain-containing protein</fullName>
    </recommendedName>
</protein>
<dbReference type="GO" id="GO:0042834">
    <property type="term" value="F:peptidoglycan binding"/>
    <property type="evidence" value="ECO:0007669"/>
    <property type="project" value="InterPro"/>
</dbReference>
<dbReference type="PROSITE" id="PS51724">
    <property type="entry name" value="SPOR"/>
    <property type="match status" value="1"/>
</dbReference>
<evidence type="ECO:0000313" key="4">
    <source>
        <dbReference type="EMBL" id="OYD58371.1"/>
    </source>
</evidence>
<dbReference type="Pfam" id="PF01832">
    <property type="entry name" value="Glucosaminidase"/>
    <property type="match status" value="1"/>
</dbReference>
<dbReference type="PANTHER" id="PTHR30404">
    <property type="entry name" value="N-ACETYLMURAMOYL-L-ALANINE AMIDASE"/>
    <property type="match status" value="1"/>
</dbReference>
<name>A0A235FAI4_9BACL</name>
<dbReference type="GO" id="GO:0004040">
    <property type="term" value="F:amidase activity"/>
    <property type="evidence" value="ECO:0007669"/>
    <property type="project" value="InterPro"/>
</dbReference>
<dbReference type="InterPro" id="IPR050695">
    <property type="entry name" value="N-acetylmuramoyl_amidase_3"/>
</dbReference>
<accession>A0A235FAI4</accession>
<evidence type="ECO:0000313" key="5">
    <source>
        <dbReference type="Proteomes" id="UP000215059"/>
    </source>
</evidence>
<dbReference type="GO" id="GO:0008745">
    <property type="term" value="F:N-acetylmuramoyl-L-alanine amidase activity"/>
    <property type="evidence" value="ECO:0007669"/>
    <property type="project" value="InterPro"/>
</dbReference>
<feature type="domain" description="SPOR" evidence="3">
    <location>
        <begin position="183"/>
        <end position="262"/>
    </location>
</feature>
<dbReference type="InterPro" id="IPR007730">
    <property type="entry name" value="SPOR-like_dom"/>
</dbReference>
<dbReference type="SMART" id="SM00646">
    <property type="entry name" value="Ami_3"/>
    <property type="match status" value="1"/>
</dbReference>
<gene>
    <name evidence="4" type="ORF">CGZ90_00245</name>
</gene>
<evidence type="ECO:0000256" key="2">
    <source>
        <dbReference type="SAM" id="MobiDB-lite"/>
    </source>
</evidence>
<keyword evidence="1" id="KW-0378">Hydrolase</keyword>
<dbReference type="Proteomes" id="UP000215059">
    <property type="component" value="Unassembled WGS sequence"/>
</dbReference>
<dbReference type="PANTHER" id="PTHR30404:SF0">
    <property type="entry name" value="N-ACETYLMURAMOYL-L-ALANINE AMIDASE AMIC"/>
    <property type="match status" value="1"/>
</dbReference>
<comment type="caution">
    <text evidence="4">The sequence shown here is derived from an EMBL/GenBank/DDBJ whole genome shotgun (WGS) entry which is preliminary data.</text>
</comment>
<dbReference type="AlphaFoldDB" id="A0A235FAI4"/>
<dbReference type="Gene3D" id="1.10.530.10">
    <property type="match status" value="1"/>
</dbReference>
<proteinExistence type="predicted"/>
<dbReference type="GO" id="GO:0009253">
    <property type="term" value="P:peptidoglycan catabolic process"/>
    <property type="evidence" value="ECO:0007669"/>
    <property type="project" value="InterPro"/>
</dbReference>
<dbReference type="GO" id="GO:0030288">
    <property type="term" value="C:outer membrane-bounded periplasmic space"/>
    <property type="evidence" value="ECO:0007669"/>
    <property type="project" value="TreeGrafter"/>
</dbReference>
<dbReference type="CDD" id="cd02696">
    <property type="entry name" value="MurNAc-LAA"/>
    <property type="match status" value="1"/>
</dbReference>
<keyword evidence="5" id="KW-1185">Reference proteome</keyword>